<evidence type="ECO:0000256" key="2">
    <source>
        <dbReference type="SAM" id="MobiDB-lite"/>
    </source>
</evidence>
<evidence type="ECO:0000256" key="1">
    <source>
        <dbReference type="SAM" id="Coils"/>
    </source>
</evidence>
<proteinExistence type="predicted"/>
<feature type="region of interest" description="Disordered" evidence="2">
    <location>
        <begin position="130"/>
        <end position="151"/>
    </location>
</feature>
<accession>A0ABQ9V6B2</accession>
<name>A0ABQ9V6B2_SAGOE</name>
<keyword evidence="1" id="KW-0175">Coiled coil</keyword>
<feature type="coiled-coil region" evidence="1">
    <location>
        <begin position="160"/>
        <end position="187"/>
    </location>
</feature>
<organism evidence="3 4">
    <name type="scientific">Saguinus oedipus</name>
    <name type="common">Cotton-top tamarin</name>
    <name type="synonym">Oedipomidas oedipus</name>
    <dbReference type="NCBI Taxonomy" id="9490"/>
    <lineage>
        <taxon>Eukaryota</taxon>
        <taxon>Metazoa</taxon>
        <taxon>Chordata</taxon>
        <taxon>Craniata</taxon>
        <taxon>Vertebrata</taxon>
        <taxon>Euteleostomi</taxon>
        <taxon>Mammalia</taxon>
        <taxon>Eutheria</taxon>
        <taxon>Euarchontoglires</taxon>
        <taxon>Primates</taxon>
        <taxon>Haplorrhini</taxon>
        <taxon>Platyrrhini</taxon>
        <taxon>Cebidae</taxon>
        <taxon>Callitrichinae</taxon>
        <taxon>Saguinus</taxon>
    </lineage>
</organism>
<dbReference type="Proteomes" id="UP001266305">
    <property type="component" value="Unassembled WGS sequence"/>
</dbReference>
<evidence type="ECO:0000313" key="4">
    <source>
        <dbReference type="Proteomes" id="UP001266305"/>
    </source>
</evidence>
<reference evidence="3 4" key="1">
    <citation type="submission" date="2023-05" db="EMBL/GenBank/DDBJ databases">
        <title>B98-5 Cell Line De Novo Hybrid Assembly: An Optical Mapping Approach.</title>
        <authorList>
            <person name="Kananen K."/>
            <person name="Auerbach J.A."/>
            <person name="Kautto E."/>
            <person name="Blachly J.S."/>
        </authorList>
    </citation>
    <scope>NUCLEOTIDE SEQUENCE [LARGE SCALE GENOMIC DNA]</scope>
    <source>
        <strain evidence="3">B95-8</strain>
        <tissue evidence="3">Cell line</tissue>
    </source>
</reference>
<evidence type="ECO:0000313" key="3">
    <source>
        <dbReference type="EMBL" id="KAK2104909.1"/>
    </source>
</evidence>
<dbReference type="EMBL" id="JASSZA010000008">
    <property type="protein sequence ID" value="KAK2104909.1"/>
    <property type="molecule type" value="Genomic_DNA"/>
</dbReference>
<comment type="caution">
    <text evidence="3">The sequence shown here is derived from an EMBL/GenBank/DDBJ whole genome shotgun (WGS) entry which is preliminary data.</text>
</comment>
<protein>
    <submittedName>
        <fullName evidence="3">Uncharacterized protein</fullName>
    </submittedName>
</protein>
<sequence length="209" mass="22655">MAVFRVTSSISHVWLHFRLTEFEDTPTSQLTIDEFMKIDLEEECDPPSYTAGQRKLRMKQVVLALPSGCAGLVLALPSGCAGLVRPRISEQSQASLGGKLYTPARAVVELVPSQSLVPTHQCCEQPEAVLGSATSPRGGHRPTALPPPLRTPKFQQSVLEQVLSKKLEEVEGEISSYQDAIEIELENSRPKAKGGLASLAKDGIPPIMN</sequence>
<keyword evidence="4" id="KW-1185">Reference proteome</keyword>
<gene>
    <name evidence="3" type="ORF">P7K49_018765</name>
</gene>